<dbReference type="HOGENOM" id="CLU_035509_15_0_1"/>
<feature type="transmembrane region" description="Helical" evidence="1">
    <location>
        <begin position="53"/>
        <end position="74"/>
    </location>
</feature>
<feature type="transmembrane region" description="Helical" evidence="1">
    <location>
        <begin position="212"/>
        <end position="231"/>
    </location>
</feature>
<feature type="non-terminal residue" evidence="3">
    <location>
        <position position="1"/>
    </location>
</feature>
<feature type="transmembrane region" description="Helical" evidence="1">
    <location>
        <begin position="126"/>
        <end position="150"/>
    </location>
</feature>
<dbReference type="InterPro" id="IPR045340">
    <property type="entry name" value="DUF6533"/>
</dbReference>
<feature type="transmembrane region" description="Helical" evidence="1">
    <location>
        <begin position="94"/>
        <end position="114"/>
    </location>
</feature>
<keyword evidence="1" id="KW-0812">Transmembrane</keyword>
<feature type="transmembrane region" description="Helical" evidence="1">
    <location>
        <begin position="170"/>
        <end position="191"/>
    </location>
</feature>
<dbReference type="InParanoid" id="K5WSA4"/>
<evidence type="ECO:0000313" key="4">
    <source>
        <dbReference type="Proteomes" id="UP000008370"/>
    </source>
</evidence>
<dbReference type="KEGG" id="pco:PHACADRAFT_259529"/>
<dbReference type="Pfam" id="PF20151">
    <property type="entry name" value="DUF6533"/>
    <property type="match status" value="1"/>
</dbReference>
<feature type="domain" description="DUF6533" evidence="2">
    <location>
        <begin position="24"/>
        <end position="66"/>
    </location>
</feature>
<accession>K5WSA4</accession>
<name>K5WSA4_PHACS</name>
<dbReference type="Proteomes" id="UP000008370">
    <property type="component" value="Unassembled WGS sequence"/>
</dbReference>
<dbReference type="EMBL" id="JH930474">
    <property type="protein sequence ID" value="EKM53282.1"/>
    <property type="molecule type" value="Genomic_DNA"/>
</dbReference>
<dbReference type="AlphaFoldDB" id="K5WSA4"/>
<proteinExistence type="predicted"/>
<evidence type="ECO:0000313" key="3">
    <source>
        <dbReference type="EMBL" id="EKM53282.1"/>
    </source>
</evidence>
<organism evidence="3 4">
    <name type="scientific">Phanerochaete carnosa (strain HHB-10118-sp)</name>
    <name type="common">White-rot fungus</name>
    <name type="synonym">Peniophora carnosa</name>
    <dbReference type="NCBI Taxonomy" id="650164"/>
    <lineage>
        <taxon>Eukaryota</taxon>
        <taxon>Fungi</taxon>
        <taxon>Dikarya</taxon>
        <taxon>Basidiomycota</taxon>
        <taxon>Agaricomycotina</taxon>
        <taxon>Agaricomycetes</taxon>
        <taxon>Polyporales</taxon>
        <taxon>Phanerochaetaceae</taxon>
        <taxon>Phanerochaete</taxon>
    </lineage>
</organism>
<dbReference type="OrthoDB" id="2638860at2759"/>
<feature type="transmembrane region" description="Helical" evidence="1">
    <location>
        <begin position="237"/>
        <end position="256"/>
    </location>
</feature>
<keyword evidence="1" id="KW-0472">Membrane</keyword>
<evidence type="ECO:0000259" key="2">
    <source>
        <dbReference type="Pfam" id="PF20151"/>
    </source>
</evidence>
<protein>
    <recommendedName>
        <fullName evidence="2">DUF6533 domain-containing protein</fullName>
    </recommendedName>
</protein>
<keyword evidence="4" id="KW-1185">Reference proteome</keyword>
<gene>
    <name evidence="3" type="ORF">PHACADRAFT_259529</name>
</gene>
<evidence type="ECO:0000256" key="1">
    <source>
        <dbReference type="SAM" id="Phobius"/>
    </source>
</evidence>
<dbReference type="STRING" id="650164.K5WSA4"/>
<keyword evidence="1" id="KW-1133">Transmembrane helix</keyword>
<reference evidence="3 4" key="1">
    <citation type="journal article" date="2012" name="BMC Genomics">
        <title>Comparative genomics of the white-rot fungi, Phanerochaete carnosa and P. chrysosporium, to elucidate the genetic basis of the distinct wood types they colonize.</title>
        <authorList>
            <person name="Suzuki H."/>
            <person name="MacDonald J."/>
            <person name="Syed K."/>
            <person name="Salamov A."/>
            <person name="Hori C."/>
            <person name="Aerts A."/>
            <person name="Henrissat B."/>
            <person name="Wiebenga A."/>
            <person name="vanKuyk P.A."/>
            <person name="Barry K."/>
            <person name="Lindquist E."/>
            <person name="LaButti K."/>
            <person name="Lapidus A."/>
            <person name="Lucas S."/>
            <person name="Coutinho P."/>
            <person name="Gong Y."/>
            <person name="Samejima M."/>
            <person name="Mahadevan R."/>
            <person name="Abou-Zaid M."/>
            <person name="de Vries R.P."/>
            <person name="Igarashi K."/>
            <person name="Yadav J.S."/>
            <person name="Grigoriev I.V."/>
            <person name="Master E.R."/>
        </authorList>
    </citation>
    <scope>NUCLEOTIDE SEQUENCE [LARGE SCALE GENOMIC DNA]</scope>
    <source>
        <strain evidence="3 4">HHB-10118-sp</strain>
    </source>
</reference>
<sequence length="321" mass="36098">MFALDIPVPFVTAAEQGVAVKALTLVGLTALVHDHLLTLDQEIDLIWRGRPGFVSTIFLLNRYIVPCIIIVDVYELSGVTPSSMLFCKIWTVMQSYLTLASFMLIHVIVAIRVFALYNGRSWVRRFLWTSGTIYFLSSTAVITLGVIAVIPSLQPDHGACVGNMPWYLWISWLPTIIFETILFILTLLALLKQEDSRSFGKLTRILFRDGMVYFVAVTVCTTFCLMVWAFAPVTLNGLARYFALAMVNIISSRMVLNLKAYAASRRSIPSDYLLPASPSMPRSPIPHARHPRLLGLRSTESSVDLEIYAIEREYQQLGTRL</sequence>
<dbReference type="RefSeq" id="XP_007397974.1">
    <property type="nucleotide sequence ID" value="XM_007397912.1"/>
</dbReference>
<dbReference type="GeneID" id="18917447"/>